<keyword evidence="5" id="KW-0408">Iron</keyword>
<dbReference type="GO" id="GO:0004656">
    <property type="term" value="F:procollagen-proline 4-dioxygenase activity"/>
    <property type="evidence" value="ECO:0007669"/>
    <property type="project" value="TreeGrafter"/>
</dbReference>
<gene>
    <name evidence="7" type="ORF">CNEB1095_LOCUS1634</name>
</gene>
<evidence type="ECO:0000256" key="1">
    <source>
        <dbReference type="ARBA" id="ARBA00001961"/>
    </source>
</evidence>
<feature type="domain" description="Prolyl 4-hydroxylase alpha subunit" evidence="6">
    <location>
        <begin position="14"/>
        <end position="192"/>
    </location>
</feature>
<sequence length="196" mass="23072">MIKLNLPNKEEKDKIAFIIENVFSIEECNELIQRTEKQGYIQAQVNVGNGKEVTMTDYRNSLRCIIDDELLASVIFNRIEQYLPKFIRNKPVVCMNERLRFLKYLPGHFFKPHYDGNYIRDDKSEVSYLTIQLYLNEGSIGGATRFYDRYDMDNYIDVIPKTGLILVFQHDIYHEGTAVNEGVKYVMRSDIMYNNK</sequence>
<keyword evidence="4" id="KW-0560">Oxidoreductase</keyword>
<dbReference type="EMBL" id="HBFD01002536">
    <property type="protein sequence ID" value="CAD8715984.1"/>
    <property type="molecule type" value="Transcribed_RNA"/>
</dbReference>
<dbReference type="InterPro" id="IPR045054">
    <property type="entry name" value="P4HA-like"/>
</dbReference>
<reference evidence="7" key="1">
    <citation type="submission" date="2021-01" db="EMBL/GenBank/DDBJ databases">
        <authorList>
            <person name="Corre E."/>
            <person name="Pelletier E."/>
            <person name="Niang G."/>
            <person name="Scheremetjew M."/>
            <person name="Finn R."/>
            <person name="Kale V."/>
            <person name="Holt S."/>
            <person name="Cochrane G."/>
            <person name="Meng A."/>
            <person name="Brown T."/>
            <person name="Cohen L."/>
        </authorList>
    </citation>
    <scope>NUCLEOTIDE SEQUENCE</scope>
    <source>
        <strain evidence="7">UTEXLB2642</strain>
    </source>
</reference>
<evidence type="ECO:0000256" key="2">
    <source>
        <dbReference type="ARBA" id="ARBA00022723"/>
    </source>
</evidence>
<dbReference type="PANTHER" id="PTHR10869">
    <property type="entry name" value="PROLYL 4-HYDROXYLASE ALPHA SUBUNIT"/>
    <property type="match status" value="1"/>
</dbReference>
<evidence type="ECO:0000256" key="3">
    <source>
        <dbReference type="ARBA" id="ARBA00022964"/>
    </source>
</evidence>
<accession>A0A7S0XDJ2</accession>
<dbReference type="Pfam" id="PF13640">
    <property type="entry name" value="2OG-FeII_Oxy_3"/>
    <property type="match status" value="1"/>
</dbReference>
<dbReference type="AlphaFoldDB" id="A0A7S0XDJ2"/>
<dbReference type="InterPro" id="IPR006620">
    <property type="entry name" value="Pro_4_hyd_alph"/>
</dbReference>
<dbReference type="GO" id="GO:0031418">
    <property type="term" value="F:L-ascorbic acid binding"/>
    <property type="evidence" value="ECO:0007669"/>
    <property type="project" value="InterPro"/>
</dbReference>
<protein>
    <recommendedName>
        <fullName evidence="6">Prolyl 4-hydroxylase alpha subunit domain-containing protein</fullName>
    </recommendedName>
</protein>
<dbReference type="Gene3D" id="2.60.120.620">
    <property type="entry name" value="q2cbj1_9rhob like domain"/>
    <property type="match status" value="1"/>
</dbReference>
<dbReference type="InterPro" id="IPR044862">
    <property type="entry name" value="Pro_4_hyd_alph_FE2OG_OXY"/>
</dbReference>
<proteinExistence type="predicted"/>
<organism evidence="7">
    <name type="scientific">Chromulina nebulosa</name>
    <dbReference type="NCBI Taxonomy" id="96789"/>
    <lineage>
        <taxon>Eukaryota</taxon>
        <taxon>Sar</taxon>
        <taxon>Stramenopiles</taxon>
        <taxon>Ochrophyta</taxon>
        <taxon>Chrysophyceae</taxon>
        <taxon>Chromulinales</taxon>
        <taxon>Chromulinaceae</taxon>
        <taxon>Chromulina</taxon>
    </lineage>
</organism>
<dbReference type="PANTHER" id="PTHR10869:SF241">
    <property type="entry name" value="FE2OG DIOXYGENASE DOMAIN-CONTAINING PROTEIN"/>
    <property type="match status" value="1"/>
</dbReference>
<evidence type="ECO:0000256" key="5">
    <source>
        <dbReference type="ARBA" id="ARBA00023004"/>
    </source>
</evidence>
<evidence type="ECO:0000313" key="7">
    <source>
        <dbReference type="EMBL" id="CAD8715984.1"/>
    </source>
</evidence>
<evidence type="ECO:0000256" key="4">
    <source>
        <dbReference type="ARBA" id="ARBA00023002"/>
    </source>
</evidence>
<name>A0A7S0XDJ2_9STRA</name>
<keyword evidence="2" id="KW-0479">Metal-binding</keyword>
<dbReference type="SUPFAM" id="SSF51197">
    <property type="entry name" value="Clavaminate synthase-like"/>
    <property type="match status" value="1"/>
</dbReference>
<dbReference type="GO" id="GO:0005783">
    <property type="term" value="C:endoplasmic reticulum"/>
    <property type="evidence" value="ECO:0007669"/>
    <property type="project" value="TreeGrafter"/>
</dbReference>
<dbReference type="GO" id="GO:0005506">
    <property type="term" value="F:iron ion binding"/>
    <property type="evidence" value="ECO:0007669"/>
    <property type="project" value="InterPro"/>
</dbReference>
<dbReference type="SMART" id="SM00702">
    <property type="entry name" value="P4Hc"/>
    <property type="match status" value="1"/>
</dbReference>
<comment type="cofactor">
    <cofactor evidence="1">
        <name>L-ascorbate</name>
        <dbReference type="ChEBI" id="CHEBI:38290"/>
    </cofactor>
</comment>
<evidence type="ECO:0000259" key="6">
    <source>
        <dbReference type="SMART" id="SM00702"/>
    </source>
</evidence>
<keyword evidence="3" id="KW-0223">Dioxygenase</keyword>